<dbReference type="Gene3D" id="3.90.550.10">
    <property type="entry name" value="Spore Coat Polysaccharide Biosynthesis Protein SpsA, Chain A"/>
    <property type="match status" value="1"/>
</dbReference>
<dbReference type="CDD" id="cd02511">
    <property type="entry name" value="Beta4Glucosyltransferase"/>
    <property type="match status" value="1"/>
</dbReference>
<name>A0A194AFP4_9BACT</name>
<keyword evidence="4" id="KW-1185">Reference proteome</keyword>
<dbReference type="RefSeq" id="WP_069857404.1">
    <property type="nucleotide sequence ID" value="NZ_BDFE01000008.1"/>
</dbReference>
<dbReference type="Proteomes" id="UP000095200">
    <property type="component" value="Unassembled WGS sequence"/>
</dbReference>
<dbReference type="PANTHER" id="PTHR43630">
    <property type="entry name" value="POLY-BETA-1,6-N-ACETYL-D-GLUCOSAMINE SYNTHASE"/>
    <property type="match status" value="1"/>
</dbReference>
<evidence type="ECO:0000256" key="1">
    <source>
        <dbReference type="ARBA" id="ARBA00038494"/>
    </source>
</evidence>
<dbReference type="GO" id="GO:0016740">
    <property type="term" value="F:transferase activity"/>
    <property type="evidence" value="ECO:0007669"/>
    <property type="project" value="UniProtKB-KW"/>
</dbReference>
<dbReference type="PANTHER" id="PTHR43630:SF2">
    <property type="entry name" value="GLYCOSYLTRANSFERASE"/>
    <property type="match status" value="1"/>
</dbReference>
<dbReference type="STRING" id="1592317.DPF_0605"/>
<dbReference type="AlphaFoldDB" id="A0A194AFP4"/>
<proteinExistence type="inferred from homology"/>
<reference evidence="4" key="1">
    <citation type="submission" date="2016-06" db="EMBL/GenBank/DDBJ databases">
        <title>Draft genome sequence of Desulfoplanes formicivorans strain Pf12B.</title>
        <authorList>
            <person name="Watanabe M."/>
            <person name="Kojima H."/>
            <person name="Fukui M."/>
        </authorList>
    </citation>
    <scope>NUCLEOTIDE SEQUENCE [LARGE SCALE GENOMIC DNA]</scope>
    <source>
        <strain evidence="4">Pf12B</strain>
    </source>
</reference>
<dbReference type="OrthoDB" id="9815923at2"/>
<keyword evidence="3" id="KW-0808">Transferase</keyword>
<protein>
    <submittedName>
        <fullName evidence="3">Glycosyl transferase family 2</fullName>
    </submittedName>
</protein>
<dbReference type="InterPro" id="IPR001173">
    <property type="entry name" value="Glyco_trans_2-like"/>
</dbReference>
<organism evidence="3 4">
    <name type="scientific">Desulfoplanes formicivorans</name>
    <dbReference type="NCBI Taxonomy" id="1592317"/>
    <lineage>
        <taxon>Bacteria</taxon>
        <taxon>Pseudomonadati</taxon>
        <taxon>Thermodesulfobacteriota</taxon>
        <taxon>Desulfovibrionia</taxon>
        <taxon>Desulfovibrionales</taxon>
        <taxon>Desulfoplanaceae</taxon>
        <taxon>Desulfoplanes</taxon>
    </lineage>
</organism>
<dbReference type="InterPro" id="IPR029044">
    <property type="entry name" value="Nucleotide-diphossugar_trans"/>
</dbReference>
<comment type="similarity">
    <text evidence="1">Belongs to the glycosyltransferase 2 family. WaaE/KdtX subfamily.</text>
</comment>
<dbReference type="EMBL" id="BDFE01000008">
    <property type="protein sequence ID" value="GAU07906.1"/>
    <property type="molecule type" value="Genomic_DNA"/>
</dbReference>
<comment type="caution">
    <text evidence="3">The sequence shown here is derived from an EMBL/GenBank/DDBJ whole genome shotgun (WGS) entry which is preliminary data.</text>
</comment>
<gene>
    <name evidence="3" type="ORF">DPF_0605</name>
</gene>
<accession>A0A194AFP4</accession>
<evidence type="ECO:0000313" key="4">
    <source>
        <dbReference type="Proteomes" id="UP000095200"/>
    </source>
</evidence>
<dbReference type="SUPFAM" id="SSF53448">
    <property type="entry name" value="Nucleotide-diphospho-sugar transferases"/>
    <property type="match status" value="1"/>
</dbReference>
<evidence type="ECO:0000313" key="3">
    <source>
        <dbReference type="EMBL" id="GAU07906.1"/>
    </source>
</evidence>
<sequence>MSEPITALICTFNGERLLEKTLASLDFCDHILVIDSGSTDRTRDIARAAGAEIVFHPFEGMIAQLQFGFTKVTTPWVITLDQDEYLSPELRANVQKTLDHPGACTGFFLSRRSFYYDRFIMHSGWYPDHLLRLFRPEAVEILGTLPHEEIHPRGETATLSGDIIHYPYRNLAEHLAKINSYTQTAADELARRGVSGSLAKGMSHGVGKFLKQYIIKRGFLDGKAGFILAVHAFFYAFHKYIRIDEPKPQQESDHET</sequence>
<evidence type="ECO:0000259" key="2">
    <source>
        <dbReference type="Pfam" id="PF00535"/>
    </source>
</evidence>
<dbReference type="Pfam" id="PF00535">
    <property type="entry name" value="Glycos_transf_2"/>
    <property type="match status" value="1"/>
</dbReference>
<feature type="domain" description="Glycosyltransferase 2-like" evidence="2">
    <location>
        <begin position="7"/>
        <end position="104"/>
    </location>
</feature>